<accession>A0A0F9ANG5</accession>
<comment type="caution">
    <text evidence="1">The sequence shown here is derived from an EMBL/GenBank/DDBJ whole genome shotgun (WGS) entry which is preliminary data.</text>
</comment>
<dbReference type="AlphaFoldDB" id="A0A0F9ANG5"/>
<feature type="non-terminal residue" evidence="1">
    <location>
        <position position="1"/>
    </location>
</feature>
<protein>
    <recommendedName>
        <fullName evidence="2">Terminase large subunit gp17-like C-terminal domain-containing protein</fullName>
    </recommendedName>
</protein>
<proteinExistence type="predicted"/>
<evidence type="ECO:0008006" key="2">
    <source>
        <dbReference type="Google" id="ProtNLM"/>
    </source>
</evidence>
<organism evidence="1">
    <name type="scientific">marine sediment metagenome</name>
    <dbReference type="NCBI Taxonomy" id="412755"/>
    <lineage>
        <taxon>unclassified sequences</taxon>
        <taxon>metagenomes</taxon>
        <taxon>ecological metagenomes</taxon>
    </lineage>
</organism>
<sequence>QWLWREILKHGSGDYLATTASYDLFKLKMLPALQHYLVYILKVARYWGSDRTLEIKDPSTGMFMAVRSTDPMWARIILRSADSKGGLESITAKAAWSDEAGQDSFSLGAYRAIQRRLAIARGRHLLSTTLYDPGFVDTEIIAKAQKGGSTTIERLEHGEIEITDNKHTDIGVIQYDSIVNPIYPKEEFDAAKESMPDDEFQAFWRGRRVSSRLMIYDCFDQELNTTPPFKLSSEGQRYLGMDFGPVNTAGLFFWEEPGTGILFAYREYLAGGRTGKRHAEKLLDGEPGIPITYGGAKSEDNWRLEMRQGGLPVRLPLITDLKFGINIVYVGIKTRKVVFFDTLEGTIDEIKRYKYKRDRQGEATEDIESKNQFHRMDSLRAVAGSVLK</sequence>
<evidence type="ECO:0000313" key="1">
    <source>
        <dbReference type="EMBL" id="KKK73761.1"/>
    </source>
</evidence>
<reference evidence="1" key="1">
    <citation type="journal article" date="2015" name="Nature">
        <title>Complex archaea that bridge the gap between prokaryotes and eukaryotes.</title>
        <authorList>
            <person name="Spang A."/>
            <person name="Saw J.H."/>
            <person name="Jorgensen S.L."/>
            <person name="Zaremba-Niedzwiedzka K."/>
            <person name="Martijn J."/>
            <person name="Lind A.E."/>
            <person name="van Eijk R."/>
            <person name="Schleper C."/>
            <person name="Guy L."/>
            <person name="Ettema T.J."/>
        </authorList>
    </citation>
    <scope>NUCLEOTIDE SEQUENCE</scope>
</reference>
<dbReference type="EMBL" id="LAZR01056638">
    <property type="protein sequence ID" value="KKK73761.1"/>
    <property type="molecule type" value="Genomic_DNA"/>
</dbReference>
<dbReference type="Gene3D" id="3.30.420.280">
    <property type="match status" value="1"/>
</dbReference>
<gene>
    <name evidence="1" type="ORF">LCGC14_2890570</name>
</gene>
<name>A0A0F9ANG5_9ZZZZ</name>
<feature type="non-terminal residue" evidence="1">
    <location>
        <position position="388"/>
    </location>
</feature>